<accession>A0A415E1U7</accession>
<dbReference type="AlphaFoldDB" id="A0A415E1U7"/>
<gene>
    <name evidence="2" type="ORF">DW099_12660</name>
</gene>
<dbReference type="OrthoDB" id="2083879at2"/>
<dbReference type="STRING" id="1776384.GCA_900086585_01103"/>
<organism evidence="2 3">
    <name type="scientific">Emergencia timonensis</name>
    <dbReference type="NCBI Taxonomy" id="1776384"/>
    <lineage>
        <taxon>Bacteria</taxon>
        <taxon>Bacillati</taxon>
        <taxon>Bacillota</taxon>
        <taxon>Clostridia</taxon>
        <taxon>Peptostreptococcales</taxon>
        <taxon>Anaerovoracaceae</taxon>
        <taxon>Emergencia</taxon>
    </lineage>
</organism>
<keyword evidence="1" id="KW-0732">Signal</keyword>
<evidence type="ECO:0000313" key="2">
    <source>
        <dbReference type="EMBL" id="RHJ87538.1"/>
    </source>
</evidence>
<proteinExistence type="predicted"/>
<keyword evidence="3" id="KW-1185">Reference proteome</keyword>
<name>A0A415E1U7_9FIRM</name>
<dbReference type="Pfam" id="PF14270">
    <property type="entry name" value="DUF4358"/>
    <property type="match status" value="1"/>
</dbReference>
<dbReference type="PROSITE" id="PS51257">
    <property type="entry name" value="PROKAR_LIPOPROTEIN"/>
    <property type="match status" value="1"/>
</dbReference>
<feature type="chain" id="PRO_5039156821" evidence="1">
    <location>
        <begin position="23"/>
        <end position="161"/>
    </location>
</feature>
<dbReference type="EMBL" id="QRMS01000003">
    <property type="protein sequence ID" value="RHJ87538.1"/>
    <property type="molecule type" value="Genomic_DNA"/>
</dbReference>
<protein>
    <submittedName>
        <fullName evidence="2">DUF4358 domain-containing protein</fullName>
    </submittedName>
</protein>
<dbReference type="RefSeq" id="WP_067534856.1">
    <property type="nucleotide sequence ID" value="NZ_AP025567.1"/>
</dbReference>
<dbReference type="InterPro" id="IPR025648">
    <property type="entry name" value="DUF4358"/>
</dbReference>
<reference evidence="2 3" key="1">
    <citation type="submission" date="2018-08" db="EMBL/GenBank/DDBJ databases">
        <title>A genome reference for cultivated species of the human gut microbiota.</title>
        <authorList>
            <person name="Zou Y."/>
            <person name="Xue W."/>
            <person name="Luo G."/>
        </authorList>
    </citation>
    <scope>NUCLEOTIDE SEQUENCE [LARGE SCALE GENOMIC DNA]</scope>
    <source>
        <strain evidence="2 3">AM07-24</strain>
    </source>
</reference>
<feature type="signal peptide" evidence="1">
    <location>
        <begin position="1"/>
        <end position="22"/>
    </location>
</feature>
<dbReference type="GeneID" id="83003490"/>
<evidence type="ECO:0000313" key="3">
    <source>
        <dbReference type="Proteomes" id="UP000284841"/>
    </source>
</evidence>
<sequence>MKKRAIVFTLTAVLLLALTACGNQNDSVKCVKAVETALEKVKSADIDTTVNYDEDAYGENFERLYNFSKEQVDDGVIAYASSGGSADEISVVHVADSSDVNGIKKYMEARLEKRLQDFQNYKPEEVSKIENGKVVVQQQYVILVISNKADDIINAMREVLR</sequence>
<evidence type="ECO:0000256" key="1">
    <source>
        <dbReference type="SAM" id="SignalP"/>
    </source>
</evidence>
<comment type="caution">
    <text evidence="2">The sequence shown here is derived from an EMBL/GenBank/DDBJ whole genome shotgun (WGS) entry which is preliminary data.</text>
</comment>
<dbReference type="Proteomes" id="UP000284841">
    <property type="component" value="Unassembled WGS sequence"/>
</dbReference>